<feature type="compositionally biased region" description="Low complexity" evidence="3">
    <location>
        <begin position="375"/>
        <end position="400"/>
    </location>
</feature>
<dbReference type="InterPro" id="IPR011990">
    <property type="entry name" value="TPR-like_helical_dom_sf"/>
</dbReference>
<accession>A0A3R7MQB0</accession>
<keyword evidence="6" id="KW-1185">Reference proteome</keyword>
<dbReference type="SMART" id="SM00028">
    <property type="entry name" value="TPR"/>
    <property type="match status" value="3"/>
</dbReference>
<dbReference type="AlphaFoldDB" id="A0A3R7MQB0"/>
<evidence type="ECO:0000256" key="2">
    <source>
        <dbReference type="ARBA" id="ARBA00022803"/>
    </source>
</evidence>
<keyword evidence="2" id="KW-0802">TPR repeat</keyword>
<evidence type="ECO:0000259" key="4">
    <source>
        <dbReference type="Pfam" id="PF17830"/>
    </source>
</evidence>
<feature type="compositionally biased region" description="Gly residues" evidence="3">
    <location>
        <begin position="267"/>
        <end position="283"/>
    </location>
</feature>
<evidence type="ECO:0000256" key="1">
    <source>
        <dbReference type="ARBA" id="ARBA00022737"/>
    </source>
</evidence>
<organism evidence="5 6">
    <name type="scientific">Trypanosoma conorhini</name>
    <dbReference type="NCBI Taxonomy" id="83891"/>
    <lineage>
        <taxon>Eukaryota</taxon>
        <taxon>Discoba</taxon>
        <taxon>Euglenozoa</taxon>
        <taxon>Kinetoplastea</taxon>
        <taxon>Metakinetoplastina</taxon>
        <taxon>Trypanosomatida</taxon>
        <taxon>Trypanosomatidae</taxon>
        <taxon>Trypanosoma</taxon>
    </lineage>
</organism>
<dbReference type="GO" id="GO:0030544">
    <property type="term" value="F:Hsp70 protein binding"/>
    <property type="evidence" value="ECO:0007669"/>
    <property type="project" value="TreeGrafter"/>
</dbReference>
<proteinExistence type="predicted"/>
<dbReference type="Gene3D" id="1.25.40.10">
    <property type="entry name" value="Tetratricopeptide repeat domain"/>
    <property type="match status" value="1"/>
</dbReference>
<keyword evidence="1" id="KW-0677">Repeat</keyword>
<sequence>MPVLNATDLEAVNRVLEHLRDHPEELHREELQGLRAYMVSLGASIPPTSPTGDKPDSNAAKKETNEEEEEELMSEPDPERWELEEVPDDGIQVSTVSDPTPEEEEEAMGLKAQAADCAAGGKLDEAIDLMARALRLVPGKAMYWSQRASYLLQCARPGGALRDANRALQINPENVRALRVRGTVNRHLGKWEEALKDLSEAQAVDYEEGLKDLLKIVQEKADAIRQFRRHKEEKAQRLRQEALRRQREQEQREEERERQAQSAGASGFPGGAGGFPGGAGGFPGGAGGFPGGAGGFPGGAGGFPGGAGGFPGGAGGGMQSFMDDLFKDEELREAMKDPEVAAKLATLQQNPMSALQLLNDPKVGPLLQKMMSKAMPGAAPGSFSSGAGAGAPASATPHASAHPEDELD</sequence>
<feature type="domain" description="STI1/HOP DP" evidence="4">
    <location>
        <begin position="321"/>
        <end position="372"/>
    </location>
</feature>
<feature type="compositionally biased region" description="Basic and acidic residues" evidence="3">
    <location>
        <begin position="53"/>
        <end position="64"/>
    </location>
</feature>
<name>A0A3R7MQB0_9TRYP</name>
<evidence type="ECO:0000313" key="5">
    <source>
        <dbReference type="EMBL" id="RNF09555.1"/>
    </source>
</evidence>
<dbReference type="Gene3D" id="1.10.260.100">
    <property type="match status" value="1"/>
</dbReference>
<feature type="compositionally biased region" description="Acidic residues" evidence="3">
    <location>
        <begin position="65"/>
        <end position="76"/>
    </location>
</feature>
<dbReference type="SUPFAM" id="SSF48452">
    <property type="entry name" value="TPR-like"/>
    <property type="match status" value="1"/>
</dbReference>
<feature type="region of interest" description="Disordered" evidence="3">
    <location>
        <begin position="231"/>
        <end position="283"/>
    </location>
</feature>
<dbReference type="InterPro" id="IPR019734">
    <property type="entry name" value="TPR_rpt"/>
</dbReference>
<dbReference type="EMBL" id="MKKU01000507">
    <property type="protein sequence ID" value="RNF09555.1"/>
    <property type="molecule type" value="Genomic_DNA"/>
</dbReference>
<dbReference type="InterPro" id="IPR041243">
    <property type="entry name" value="STI1/HOP_DP"/>
</dbReference>
<feature type="compositionally biased region" description="Basic and acidic residues" evidence="3">
    <location>
        <begin position="231"/>
        <end position="259"/>
    </location>
</feature>
<feature type="region of interest" description="Disordered" evidence="3">
    <location>
        <begin position="42"/>
        <end position="78"/>
    </location>
</feature>
<dbReference type="Proteomes" id="UP000284403">
    <property type="component" value="Unassembled WGS sequence"/>
</dbReference>
<reference evidence="5 6" key="1">
    <citation type="journal article" date="2018" name="BMC Genomics">
        <title>Genomic comparison of Trypanosoma conorhini and Trypanosoma rangeli to Trypanosoma cruzi strains of high and low virulence.</title>
        <authorList>
            <person name="Bradwell K.R."/>
            <person name="Koparde V.N."/>
            <person name="Matveyev A.V."/>
            <person name="Serrano M.G."/>
            <person name="Alves J.M."/>
            <person name="Parikh H."/>
            <person name="Huang B."/>
            <person name="Lee V."/>
            <person name="Espinosa-Alvarez O."/>
            <person name="Ortiz P.A."/>
            <person name="Costa-Martins A.G."/>
            <person name="Teixeira M.M."/>
            <person name="Buck G.A."/>
        </authorList>
    </citation>
    <scope>NUCLEOTIDE SEQUENCE [LARGE SCALE GENOMIC DNA]</scope>
    <source>
        <strain evidence="5 6">025E</strain>
    </source>
</reference>
<dbReference type="Pfam" id="PF17830">
    <property type="entry name" value="STI1-HOP_DP"/>
    <property type="match status" value="1"/>
</dbReference>
<protein>
    <submittedName>
        <fullName evidence="5">Hsc70-interacting protein</fullName>
    </submittedName>
</protein>
<dbReference type="PANTHER" id="PTHR45883">
    <property type="entry name" value="HSC70-INTERACTING PROTEIN"/>
    <property type="match status" value="1"/>
</dbReference>
<evidence type="ECO:0000313" key="6">
    <source>
        <dbReference type="Proteomes" id="UP000284403"/>
    </source>
</evidence>
<feature type="region of interest" description="Disordered" evidence="3">
    <location>
        <begin position="375"/>
        <end position="408"/>
    </location>
</feature>
<dbReference type="PANTHER" id="PTHR45883:SF2">
    <property type="entry name" value="HSC70-INTERACTING PROTEIN"/>
    <property type="match status" value="1"/>
</dbReference>
<dbReference type="OrthoDB" id="533763at2759"/>
<dbReference type="RefSeq" id="XP_029226048.1">
    <property type="nucleotide sequence ID" value="XM_029373861.1"/>
</dbReference>
<comment type="caution">
    <text evidence="5">The sequence shown here is derived from an EMBL/GenBank/DDBJ whole genome shotgun (WGS) entry which is preliminary data.</text>
</comment>
<gene>
    <name evidence="5" type="ORF">Tco025E_06994</name>
</gene>
<evidence type="ECO:0000256" key="3">
    <source>
        <dbReference type="SAM" id="MobiDB-lite"/>
    </source>
</evidence>
<dbReference type="GeneID" id="40320605"/>